<evidence type="ECO:0000259" key="4">
    <source>
        <dbReference type="Pfam" id="PF23099"/>
    </source>
</evidence>
<dbReference type="InterPro" id="IPR046523">
    <property type="entry name" value="UTP20_dom"/>
</dbReference>
<feature type="domain" description="U3 small nucleolar RNA-associated protein 20 C-terminal" evidence="4">
    <location>
        <begin position="2316"/>
        <end position="2621"/>
    </location>
</feature>
<dbReference type="Proteomes" id="UP000092462">
    <property type="component" value="Unassembled WGS sequence"/>
</dbReference>
<dbReference type="EMBL" id="AJVK01012254">
    <property type="status" value="NOT_ANNOTATED_CDS"/>
    <property type="molecule type" value="Genomic_DNA"/>
</dbReference>
<dbReference type="SUPFAM" id="SSF48371">
    <property type="entry name" value="ARM repeat"/>
    <property type="match status" value="2"/>
</dbReference>
<dbReference type="Pfam" id="PF20416">
    <property type="entry name" value="UTP20"/>
    <property type="match status" value="1"/>
</dbReference>
<proteinExistence type="predicted"/>
<evidence type="ECO:0000256" key="1">
    <source>
        <dbReference type="SAM" id="MobiDB-lite"/>
    </source>
</evidence>
<organism evidence="5 6">
    <name type="scientific">Phlebotomus papatasi</name>
    <name type="common">Sandfly</name>
    <dbReference type="NCBI Taxonomy" id="29031"/>
    <lineage>
        <taxon>Eukaryota</taxon>
        <taxon>Metazoa</taxon>
        <taxon>Ecdysozoa</taxon>
        <taxon>Arthropoda</taxon>
        <taxon>Hexapoda</taxon>
        <taxon>Insecta</taxon>
        <taxon>Pterygota</taxon>
        <taxon>Neoptera</taxon>
        <taxon>Endopterygota</taxon>
        <taxon>Diptera</taxon>
        <taxon>Nematocera</taxon>
        <taxon>Psychodoidea</taxon>
        <taxon>Psychodidae</taxon>
        <taxon>Phlebotomus</taxon>
        <taxon>Phlebotomus</taxon>
    </lineage>
</organism>
<dbReference type="InterPro" id="IPR011430">
    <property type="entry name" value="UTP20_N"/>
</dbReference>
<evidence type="ECO:0000259" key="3">
    <source>
        <dbReference type="Pfam" id="PF20416"/>
    </source>
</evidence>
<evidence type="ECO:0000259" key="2">
    <source>
        <dbReference type="Pfam" id="PF07539"/>
    </source>
</evidence>
<feature type="domain" description="U3 small nucleolar RNA-associated protein 20" evidence="3">
    <location>
        <begin position="1683"/>
        <end position="1900"/>
    </location>
</feature>
<evidence type="ECO:0000313" key="5">
    <source>
        <dbReference type="EnsemblMetazoa" id="PPAI003270-PA"/>
    </source>
</evidence>
<dbReference type="InterPro" id="IPR011989">
    <property type="entry name" value="ARM-like"/>
</dbReference>
<dbReference type="VEuPathDB" id="VectorBase:PPAI003270"/>
<feature type="region of interest" description="Disordered" evidence="1">
    <location>
        <begin position="2597"/>
        <end position="2648"/>
    </location>
</feature>
<dbReference type="InterPro" id="IPR057525">
    <property type="entry name" value="UTP20_C"/>
</dbReference>
<sequence>MKNKPQKHKAENVFKHKTFGERVAEIDVRKAILYHIDFRFDEDLDENESYFASAVTKWRALNLTDEYEEFHRGVREILTLPQLLHKKDFVIQHLLNCLAKATQLSLQPLLEFVAILAKELQSDFCQVLPQFLEQLLKLLQSTDPDIVEWTLICLAYLFKHLKKHLKKDIGIVLNLILPILKEDRGMNAGETIQTFAIECFAYVARDIRDREHFVKTVLGFVKENTGVSVSCSRLLFQVIRGVSGGFHSCTEDFLSVLLEALHSHEDDREVIYSLIDGIIESFEKNISLDKTEVLWRVFMKHLMKLLTLKDTSSSMSFCIKLVEKLVCGYSEIFLKNPQELCEVAVKMLEMENENLYSPISGLANALITGSKVNLPIHEATNLSRKLLSTIDFSTVRHFVLSTKNSPQFDSLIFPNFLETFWRFGINEESLELLATIFEVKCPLAKAGLTFSEWKPYGMSGKCSRVQEEVERILLYSSFEQKIFFLALLIWTHLEIRDREGVEGKLLEEMKRLECEDFKRYSLILRVLIHVKCDKIDAVDAVERVLEFRDVGKVEVLRFVDLSVTSVKLRDSSRLNMGLFEKLHDQLSPMLSSPIHEIRLLASHSLAQFDHLEEFSSADTFLFDLIFSVENTTASIQTYRSQLLSLQKLSVGTLYFKESLEKQEIFQWDCLKYLLGVLYINFKLLWEPTIEYIASYALNSDRKIFWKIYKDQLDSIDGNLRRRVEKCRDFINDILPMTLKDSPEQKIVLRDRPDFINYRILLWKALPGFGDILKEKNRDLVIHFLDFYEKVYKVYVLDHSHGKIDVRVKNDEKELELKEEDPEEDHDPQVTKAIHKELITYLQVFTAMPNPKSIFRESEMHSIYLHLLSSRNPDVQKTALDCLFAYKPKNLSAHRETLYNFVDEKKLRVAMGNFVINLEQKDQELSIEENRAEVMNYLLRILHGKMFTRQQHQKGVSPLARKTMIIRYLSGCSPEELHKFLDMIFHTTSGLPIRNPVDLSSVTHPRHLQGSLALIDLMLGEFGGLRNDEILRRLLHLLLGFSAEIQGILTAVDGGEIRYLQLLKNIRTEAVNMIRKFFNLFESYPWQEDEIEAVFEIFIWPQLSKLPIECIHSPTPLLKLFLAWSTNPRYFVLLSKVPSDNSADNPLKSVFELLKKSKINVKVTDAALEIISNLLTLDLEALADEEIAKMAPEIIIKNSRIPKIETEKDLSIGRKLILPHIDDIINRLKVKLGNQKKGKALGKRDLSILSRITDLVEDREKCDVLVGLLLPILTKKTTRMINESSMVQMITSLTHLIDKSDTPGRHIRTLAPLFEEISSLACRKLLCDVIGRICERSGDRKIAELVQELNALSKRWIDQPDFDRRLTAFRTIDELIEKDAVDANLGLLAIFHAFFFLRHEKDLAMRSSSSHCLKKMTLALARKFSGKPHERRYIFDGVLLPQIKRSLSGNNEGLRTECVRILGDLARDYPEVHYVFADLHPLTDKQDKEVDFFENIIHLQLHRQGRALGRFIKRAPEMTEPNPKTLMDFLLPLASCYLGSEKHISNNSLVDVAAEAVSVICSKLPFLQYQTILRLYIRKLRTSVEYQKQMVKVVIAIIDAFHFDFSGQMAKQEVVQETEETDDEDDEELKEVKKESRKLLTEKSQTNPEYNLMVGLISSLIATISEFSTKESNHKLTKAQNAAQKEEEDILRVPIAVATVQLLHKVSKDLLDTHLSKIFMKLCTFLKSRLKSVRIVTRDMLRRIMVILGPGYLKILLDLLTSLLTRGYQVHVLVVTLHNILDALKGSFRPGDIDVNLQGLLNVCLENVFGESAEEREVDKIAAKTPEAKFTNKSFLILHILAANISEKCLLDLLVPFKDHLARSHSKKVVNKVQECLARIVRGLGENKRISTDSLMIFTFGVVTDSIDTLKMKMAKKELSEVDRELLRRKPSDIFLIVDEKSVSRRNKVVKTNVQTNTYVLTEFGLNLLHTILKSGRADSDQFESFLNPLVRIFKETLAGVHVRLSTLTLKCLTVIWTRQLMREAIKGQTIEDFVGKILEILKRYSSTELSKNDENFHLVKNTFKAIMALMRFVEDFTVTEDQLREILLHVDRDLHARQAIAFPLLRAILAKKLYVTEIEKIIEFVAELSVTSDDESVREEARQIIITYLLDYPMDGSKFKQHLMFFLSQLTYSESTGRSSVVKLIQNLVKKLSKKTLKINCGVIFLALGARFVEDELPEVREEIAKCLEGILRRLDDDARRELWEIVVALFNEKKTSHIEMGSVLTVRFMVAEGEAFRKRLDNLLPLMIGKLSGQEDDNVPGRFVRAHVEDIAVESDESKARANDHKLIQILIALGKIFGQFEDILKEEKLNGVIDSLAFKCQELLGYDHSWVRLFSSKILGSILGVVDVELLRKRMVDPDEETELSREFLYRNPESQIRALTLDLCAQLQPDHVQDNMVQEIMKILLEVAKFIRLIPVVKKEKDTDEEDTKVDNRINLLWIIRRLRYAANGEVTQAPHSTVIRKNVFHWIQGIVHMLDSPTMRLLARSLLTPLLREIHTENHDLTLNQIATKIVDKIKNKMNNEAEFTGLVNEIQLKQMQKRSERKKIIAMEKVTNPAKAAKRKASVQERKKLAKKRKMDIIKGKVAPKRRKTPINANSSKKRKKVK</sequence>
<name>A0A1B0GMS5_PHLPP</name>
<dbReference type="Gene3D" id="1.25.10.10">
    <property type="entry name" value="Leucine-rich Repeat Variant"/>
    <property type="match status" value="3"/>
</dbReference>
<dbReference type="VEuPathDB" id="VectorBase:PPAPM1_001429"/>
<feature type="domain" description="U3 small nucleolar RNA-associated protein 20 N-terminal" evidence="2">
    <location>
        <begin position="832"/>
        <end position="1447"/>
    </location>
</feature>
<dbReference type="PANTHER" id="PTHR17695:SF11">
    <property type="entry name" value="SMALL SUBUNIT PROCESSOME COMPONENT 20 HOMOLOG"/>
    <property type="match status" value="1"/>
</dbReference>
<accession>A0A1B0GMS5</accession>
<evidence type="ECO:0000313" key="6">
    <source>
        <dbReference type="Proteomes" id="UP000092462"/>
    </source>
</evidence>
<reference evidence="5" key="1">
    <citation type="submission" date="2022-08" db="UniProtKB">
        <authorList>
            <consortium name="EnsemblMetazoa"/>
        </authorList>
    </citation>
    <scope>IDENTIFICATION</scope>
    <source>
        <strain evidence="5">Israel</strain>
    </source>
</reference>
<dbReference type="GO" id="GO:0032040">
    <property type="term" value="C:small-subunit processome"/>
    <property type="evidence" value="ECO:0007669"/>
    <property type="project" value="TreeGrafter"/>
</dbReference>
<dbReference type="PANTHER" id="PTHR17695">
    <property type="entry name" value="SMALL SUBUNIT PROCESSOME COMPONENT 20 HOMOLOG"/>
    <property type="match status" value="1"/>
</dbReference>
<protein>
    <submittedName>
        <fullName evidence="5">Uncharacterized protein</fullName>
    </submittedName>
</protein>
<dbReference type="EnsemblMetazoa" id="PPAI003270-RA">
    <property type="protein sequence ID" value="PPAI003270-PA"/>
    <property type="gene ID" value="PPAI003270"/>
</dbReference>
<dbReference type="InterPro" id="IPR052575">
    <property type="entry name" value="SSU_processome_comp_20"/>
</dbReference>
<dbReference type="InterPro" id="IPR016024">
    <property type="entry name" value="ARM-type_fold"/>
</dbReference>
<dbReference type="Pfam" id="PF07539">
    <property type="entry name" value="UTP20_N"/>
    <property type="match status" value="1"/>
</dbReference>
<dbReference type="Pfam" id="PF23099">
    <property type="entry name" value="UTP20_C"/>
    <property type="match status" value="1"/>
</dbReference>
<dbReference type="GO" id="GO:0030686">
    <property type="term" value="C:90S preribosome"/>
    <property type="evidence" value="ECO:0007669"/>
    <property type="project" value="TreeGrafter"/>
</dbReference>
<keyword evidence="6" id="KW-1185">Reference proteome</keyword>